<name>A0ABS3NX28_9BACI</name>
<evidence type="ECO:0000313" key="1">
    <source>
        <dbReference type="EMBL" id="MBO1625466.1"/>
    </source>
</evidence>
<proteinExistence type="predicted"/>
<dbReference type="Proteomes" id="UP000677611">
    <property type="component" value="Unassembled WGS sequence"/>
</dbReference>
<evidence type="ECO:0000313" key="2">
    <source>
        <dbReference type="Proteomes" id="UP000677611"/>
    </source>
</evidence>
<gene>
    <name evidence="1" type="ORF">J4P90_09430</name>
</gene>
<dbReference type="EMBL" id="JAGDQJ010000011">
    <property type="protein sequence ID" value="MBO1625466.1"/>
    <property type="molecule type" value="Genomic_DNA"/>
</dbReference>
<comment type="caution">
    <text evidence="1">The sequence shown here is derived from an EMBL/GenBank/DDBJ whole genome shotgun (WGS) entry which is preliminary data.</text>
</comment>
<keyword evidence="2" id="KW-1185">Reference proteome</keyword>
<organism evidence="1 2">
    <name type="scientific">Bacillus arachidis</name>
    <dbReference type="NCBI Taxonomy" id="2819290"/>
    <lineage>
        <taxon>Bacteria</taxon>
        <taxon>Bacillati</taxon>
        <taxon>Bacillota</taxon>
        <taxon>Bacilli</taxon>
        <taxon>Bacillales</taxon>
        <taxon>Bacillaceae</taxon>
        <taxon>Bacillus</taxon>
    </lineage>
</organism>
<accession>A0ABS3NX28</accession>
<sequence>MLRILSRYLWAVILPPQNSAKTNKLGGDEEKHSLIKVSLYEKGFFKVMIYGNIMVQNEADLWLKSQSLCLLVYFR</sequence>
<reference evidence="1 2" key="1">
    <citation type="submission" date="2021-03" db="EMBL/GenBank/DDBJ databases">
        <title>Identification of novel Bacillus strains.</title>
        <authorList>
            <person name="Xiao Z."/>
            <person name="Li Y."/>
            <person name="Shen J."/>
        </authorList>
    </citation>
    <scope>NUCLEOTIDE SEQUENCE [LARGE SCALE GENOMIC DNA]</scope>
    <source>
        <strain evidence="1 2">SY8</strain>
    </source>
</reference>
<protein>
    <submittedName>
        <fullName evidence="1">Uncharacterized protein</fullName>
    </submittedName>
</protein>